<keyword evidence="1" id="KW-0472">Membrane</keyword>
<dbReference type="EMBL" id="DVNK01000027">
    <property type="protein sequence ID" value="HIU46393.1"/>
    <property type="molecule type" value="Genomic_DNA"/>
</dbReference>
<feature type="transmembrane region" description="Helical" evidence="1">
    <location>
        <begin position="58"/>
        <end position="80"/>
    </location>
</feature>
<keyword evidence="1" id="KW-0812">Transmembrane</keyword>
<protein>
    <submittedName>
        <fullName evidence="2">Uncharacterized protein</fullName>
    </submittedName>
</protein>
<proteinExistence type="predicted"/>
<organism evidence="2 3">
    <name type="scientific">Candidatus Fimadaptatus faecigallinarum</name>
    <dbReference type="NCBI Taxonomy" id="2840814"/>
    <lineage>
        <taxon>Bacteria</taxon>
        <taxon>Bacillati</taxon>
        <taxon>Bacillota</taxon>
        <taxon>Clostridia</taxon>
        <taxon>Eubacteriales</taxon>
        <taxon>Candidatus Fimadaptatus</taxon>
    </lineage>
</organism>
<evidence type="ECO:0000256" key="1">
    <source>
        <dbReference type="SAM" id="Phobius"/>
    </source>
</evidence>
<dbReference type="AlphaFoldDB" id="A0A9D1LQX9"/>
<dbReference type="Proteomes" id="UP000824123">
    <property type="component" value="Unassembled WGS sequence"/>
</dbReference>
<feature type="transmembrane region" description="Helical" evidence="1">
    <location>
        <begin position="116"/>
        <end position="136"/>
    </location>
</feature>
<comment type="caution">
    <text evidence="2">The sequence shown here is derived from an EMBL/GenBank/DDBJ whole genome shotgun (WGS) entry which is preliminary data.</text>
</comment>
<reference evidence="2" key="2">
    <citation type="journal article" date="2021" name="PeerJ">
        <title>Extensive microbial diversity within the chicken gut microbiome revealed by metagenomics and culture.</title>
        <authorList>
            <person name="Gilroy R."/>
            <person name="Ravi A."/>
            <person name="Getino M."/>
            <person name="Pursley I."/>
            <person name="Horton D.L."/>
            <person name="Alikhan N.F."/>
            <person name="Baker D."/>
            <person name="Gharbi K."/>
            <person name="Hall N."/>
            <person name="Watson M."/>
            <person name="Adriaenssens E.M."/>
            <person name="Foster-Nyarko E."/>
            <person name="Jarju S."/>
            <person name="Secka A."/>
            <person name="Antonio M."/>
            <person name="Oren A."/>
            <person name="Chaudhuri R.R."/>
            <person name="La Ragione R."/>
            <person name="Hildebrand F."/>
            <person name="Pallen M.J."/>
        </authorList>
    </citation>
    <scope>NUCLEOTIDE SEQUENCE</scope>
    <source>
        <strain evidence="2">ChiSxjej2B14-8506</strain>
    </source>
</reference>
<name>A0A9D1LQX9_9FIRM</name>
<evidence type="ECO:0000313" key="3">
    <source>
        <dbReference type="Proteomes" id="UP000824123"/>
    </source>
</evidence>
<evidence type="ECO:0000313" key="2">
    <source>
        <dbReference type="EMBL" id="HIU46393.1"/>
    </source>
</evidence>
<keyword evidence="1" id="KW-1133">Transmembrane helix</keyword>
<accession>A0A9D1LQX9</accession>
<feature type="transmembrane region" description="Helical" evidence="1">
    <location>
        <begin position="87"/>
        <end position="110"/>
    </location>
</feature>
<sequence length="163" mass="19029">MYSPFGIESTPRVEETVFYGFRELTEGFQVVVVFLMLRFIGVVVSDLLRLRFLSIIKFFIYTVSCVIMGAYIHAILMALAQAGNDNLIFALISVIVNFIFSTMPMIYFYIAMLMPLYELIMPLLTPLALIFGLAVARSRREMNFREWMLNNHFFAWIYLFVDR</sequence>
<reference evidence="2" key="1">
    <citation type="submission" date="2020-10" db="EMBL/GenBank/DDBJ databases">
        <authorList>
            <person name="Gilroy R."/>
        </authorList>
    </citation>
    <scope>NUCLEOTIDE SEQUENCE</scope>
    <source>
        <strain evidence="2">ChiSxjej2B14-8506</strain>
    </source>
</reference>
<gene>
    <name evidence="2" type="ORF">IAC59_03960</name>
</gene>